<feature type="transmembrane region" description="Helical" evidence="1">
    <location>
        <begin position="31"/>
        <end position="49"/>
    </location>
</feature>
<dbReference type="EMBL" id="WHZY01000006">
    <property type="protein sequence ID" value="NEG78376.1"/>
    <property type="molecule type" value="Genomic_DNA"/>
</dbReference>
<evidence type="ECO:0000256" key="1">
    <source>
        <dbReference type="SAM" id="Phobius"/>
    </source>
</evidence>
<dbReference type="RefSeq" id="WP_152350082.1">
    <property type="nucleotide sequence ID" value="NZ_WBSN01000005.1"/>
</dbReference>
<keyword evidence="1" id="KW-0472">Membrane</keyword>
<keyword evidence="1" id="KW-1133">Transmembrane helix</keyword>
<evidence type="ECO:0000313" key="2">
    <source>
        <dbReference type="EMBL" id="NEG78376.1"/>
    </source>
</evidence>
<gene>
    <name evidence="2" type="ORF">GFD22_05220</name>
</gene>
<dbReference type="Proteomes" id="UP000469763">
    <property type="component" value="Unassembled WGS sequence"/>
</dbReference>
<keyword evidence="1" id="KW-0812">Transmembrane</keyword>
<comment type="caution">
    <text evidence="2">The sequence shown here is derived from an EMBL/GenBank/DDBJ whole genome shotgun (WGS) entry which is preliminary data.</text>
</comment>
<evidence type="ECO:0000313" key="3">
    <source>
        <dbReference type="Proteomes" id="UP000469763"/>
    </source>
</evidence>
<reference evidence="2 3" key="1">
    <citation type="submission" date="2019-10" db="EMBL/GenBank/DDBJ databases">
        <title>Bifidobacterium from non-human primates.</title>
        <authorList>
            <person name="Modesto M."/>
        </authorList>
    </citation>
    <scope>NUCLEOTIDE SEQUENCE [LARGE SCALE GENOMIC DNA]</scope>
    <source>
        <strain evidence="2 3">TREC</strain>
    </source>
</reference>
<feature type="transmembrane region" description="Helical" evidence="1">
    <location>
        <begin position="189"/>
        <end position="209"/>
    </location>
</feature>
<feature type="transmembrane region" description="Helical" evidence="1">
    <location>
        <begin position="215"/>
        <end position="236"/>
    </location>
</feature>
<dbReference type="OrthoDB" id="3227878at2"/>
<proteinExistence type="predicted"/>
<organism evidence="2 3">
    <name type="scientific">Bifidobacterium avesanii</name>
    <dbReference type="NCBI Taxonomy" id="1798157"/>
    <lineage>
        <taxon>Bacteria</taxon>
        <taxon>Bacillati</taxon>
        <taxon>Actinomycetota</taxon>
        <taxon>Actinomycetes</taxon>
        <taxon>Bifidobacteriales</taxon>
        <taxon>Bifidobacteriaceae</taxon>
        <taxon>Bifidobacterium</taxon>
    </lineage>
</organism>
<protein>
    <submittedName>
        <fullName evidence="2">Uncharacterized protein</fullName>
    </submittedName>
</protein>
<dbReference type="AlphaFoldDB" id="A0A7K3THH5"/>
<feature type="transmembrane region" description="Helical" evidence="1">
    <location>
        <begin position="289"/>
        <end position="309"/>
    </location>
</feature>
<feature type="transmembrane region" description="Helical" evidence="1">
    <location>
        <begin position="152"/>
        <end position="177"/>
    </location>
</feature>
<sequence>MMQQANPFDAQARPNGVVGDRDRAMLRRIRLKAVASTAGFAVSLAGALATYMGPVYPWFACAAWIMLIAAGAYLVGWARGSRQLRLADEGDELAVRYTLEGPVFGSIEWWWTAPPRRRNPGRLKLRLMGALMLALAAAYAVGWWFARGLGPLYAAVTLLSAVPPLAVGATCFAFLSHPSARAADWFSRVRWACLFYMAFALIVLGWIAVGAGEDATAPLVAFAGMGALISASTSALGKVALESLRRPGQFTPQRERIRADLDRMADQEPQHALDGVGMSQVNRRRERRLLLRAVGWVAVIVVVAVVRVLL</sequence>
<feature type="transmembrane region" description="Helical" evidence="1">
    <location>
        <begin position="125"/>
        <end position="146"/>
    </location>
</feature>
<keyword evidence="3" id="KW-1185">Reference proteome</keyword>
<accession>A0A7K3THH5</accession>
<feature type="transmembrane region" description="Helical" evidence="1">
    <location>
        <begin position="55"/>
        <end position="75"/>
    </location>
</feature>
<name>A0A7K3THH5_9BIFI</name>